<dbReference type="InterPro" id="IPR008972">
    <property type="entry name" value="Cupredoxin"/>
</dbReference>
<keyword evidence="24" id="KW-1185">Reference proteome</keyword>
<feature type="transmembrane region" description="Helical" evidence="19">
    <location>
        <begin position="89"/>
        <end position="107"/>
    </location>
</feature>
<evidence type="ECO:0000256" key="4">
    <source>
        <dbReference type="ARBA" id="ARBA00022617"/>
    </source>
</evidence>
<dbReference type="Pfam" id="PF00116">
    <property type="entry name" value="COX2"/>
    <property type="match status" value="1"/>
</dbReference>
<dbReference type="InterPro" id="IPR001505">
    <property type="entry name" value="Copper_CuA"/>
</dbReference>
<dbReference type="GO" id="GO:0020037">
    <property type="term" value="F:heme binding"/>
    <property type="evidence" value="ECO:0007669"/>
    <property type="project" value="InterPro"/>
</dbReference>
<evidence type="ECO:0000313" key="24">
    <source>
        <dbReference type="Proteomes" id="UP001321825"/>
    </source>
</evidence>
<dbReference type="GO" id="GO:0005886">
    <property type="term" value="C:plasma membrane"/>
    <property type="evidence" value="ECO:0007669"/>
    <property type="project" value="UniProtKB-SubCell"/>
</dbReference>
<evidence type="ECO:0000256" key="2">
    <source>
        <dbReference type="ARBA" id="ARBA00007866"/>
    </source>
</evidence>
<dbReference type="GO" id="GO:0042773">
    <property type="term" value="P:ATP synthesis coupled electron transport"/>
    <property type="evidence" value="ECO:0007669"/>
    <property type="project" value="TreeGrafter"/>
</dbReference>
<dbReference type="EMBL" id="AP024714">
    <property type="protein sequence ID" value="BCX82403.1"/>
    <property type="molecule type" value="Genomic_DNA"/>
</dbReference>
<dbReference type="PROSITE" id="PS51007">
    <property type="entry name" value="CYTC"/>
    <property type="match status" value="1"/>
</dbReference>
<name>A0AAU9CR21_9GAMM</name>
<comment type="cofactor">
    <cofactor evidence="18">
        <name>Cu cation</name>
        <dbReference type="ChEBI" id="CHEBI:23378"/>
    </cofactor>
    <text evidence="18">Binds a copper A center.</text>
</comment>
<evidence type="ECO:0000256" key="8">
    <source>
        <dbReference type="ARBA" id="ARBA00022967"/>
    </source>
</evidence>
<organism evidence="23 24">
    <name type="scientific">Methylomarinovum caldicuralii</name>
    <dbReference type="NCBI Taxonomy" id="438856"/>
    <lineage>
        <taxon>Bacteria</taxon>
        <taxon>Pseudomonadati</taxon>
        <taxon>Pseudomonadota</taxon>
        <taxon>Gammaproteobacteria</taxon>
        <taxon>Methylococcales</taxon>
        <taxon>Methylothermaceae</taxon>
        <taxon>Methylomarinovum</taxon>
    </lineage>
</organism>
<evidence type="ECO:0000256" key="9">
    <source>
        <dbReference type="ARBA" id="ARBA00022982"/>
    </source>
</evidence>
<keyword evidence="12 18" id="KW-0186">Copper</keyword>
<dbReference type="Proteomes" id="UP001321825">
    <property type="component" value="Chromosome"/>
</dbReference>
<reference evidence="24" key="1">
    <citation type="journal article" date="2024" name="Int. J. Syst. Evol. Microbiol.">
        <title>Methylomarinovum tepidoasis sp. nov., a moderately thermophilic methanotroph of the family Methylothermaceae isolated from a deep-sea hydrothermal field.</title>
        <authorList>
            <person name="Hirayama H."/>
            <person name="Takaki Y."/>
            <person name="Abe M."/>
            <person name="Miyazaki M."/>
            <person name="Uematsu K."/>
            <person name="Matsui Y."/>
            <person name="Takai K."/>
        </authorList>
    </citation>
    <scope>NUCLEOTIDE SEQUENCE [LARGE SCALE GENOMIC DNA]</scope>
    <source>
        <strain evidence="24">IT-9</strain>
    </source>
</reference>
<feature type="domain" description="Cytochrome oxidase subunit II transmembrane region profile" evidence="21">
    <location>
        <begin position="20"/>
        <end position="117"/>
    </location>
</feature>
<evidence type="ECO:0000256" key="3">
    <source>
        <dbReference type="ARBA" id="ARBA00022448"/>
    </source>
</evidence>
<dbReference type="InterPro" id="IPR014222">
    <property type="entry name" value="Cyt_c_oxidase_su2"/>
</dbReference>
<keyword evidence="3 17" id="KW-0813">Transport</keyword>
<keyword evidence="13 19" id="KW-0472">Membrane</keyword>
<feature type="domain" description="Cytochrome c" evidence="22">
    <location>
        <begin position="279"/>
        <end position="359"/>
    </location>
</feature>
<evidence type="ECO:0000259" key="20">
    <source>
        <dbReference type="PROSITE" id="PS50857"/>
    </source>
</evidence>
<dbReference type="PROSITE" id="PS00078">
    <property type="entry name" value="COX2"/>
    <property type="match status" value="1"/>
</dbReference>
<evidence type="ECO:0000256" key="10">
    <source>
        <dbReference type="ARBA" id="ARBA00022989"/>
    </source>
</evidence>
<evidence type="ECO:0000256" key="14">
    <source>
        <dbReference type="ARBA" id="ARBA00024688"/>
    </source>
</evidence>
<dbReference type="KEGG" id="mcau:MIT9_P1989"/>
<evidence type="ECO:0000259" key="22">
    <source>
        <dbReference type="PROSITE" id="PS51007"/>
    </source>
</evidence>
<dbReference type="NCBIfam" id="TIGR02866">
    <property type="entry name" value="CoxB"/>
    <property type="match status" value="1"/>
</dbReference>
<dbReference type="InterPro" id="IPR045187">
    <property type="entry name" value="CcO_II"/>
</dbReference>
<keyword evidence="6 17" id="KW-0812">Transmembrane</keyword>
<dbReference type="PANTHER" id="PTHR22888:SF9">
    <property type="entry name" value="CYTOCHROME C OXIDASE SUBUNIT 2"/>
    <property type="match status" value="1"/>
</dbReference>
<dbReference type="PROSITE" id="PS50999">
    <property type="entry name" value="COX2_TM"/>
    <property type="match status" value="1"/>
</dbReference>
<feature type="transmembrane region" description="Helical" evidence="19">
    <location>
        <begin position="48"/>
        <end position="68"/>
    </location>
</feature>
<protein>
    <recommendedName>
        <fullName evidence="18">Cytochrome c oxidase subunit 2</fullName>
        <ecNumber evidence="18">7.1.1.9</ecNumber>
    </recommendedName>
</protein>
<evidence type="ECO:0000256" key="11">
    <source>
        <dbReference type="ARBA" id="ARBA00023004"/>
    </source>
</evidence>
<dbReference type="PANTHER" id="PTHR22888">
    <property type="entry name" value="CYTOCHROME C OXIDASE, SUBUNIT II"/>
    <property type="match status" value="1"/>
</dbReference>
<gene>
    <name evidence="23" type="ORF">MIT9_P1989</name>
</gene>
<dbReference type="InterPro" id="IPR036909">
    <property type="entry name" value="Cyt_c-like_dom_sf"/>
</dbReference>
<evidence type="ECO:0000256" key="1">
    <source>
        <dbReference type="ARBA" id="ARBA00004141"/>
    </source>
</evidence>
<dbReference type="InterPro" id="IPR002429">
    <property type="entry name" value="CcO_II-like_C"/>
</dbReference>
<keyword evidence="5 17" id="KW-0679">Respiratory chain</keyword>
<dbReference type="InterPro" id="IPR036257">
    <property type="entry name" value="Cyt_c_oxidase_su2_TM_sf"/>
</dbReference>
<dbReference type="Gene3D" id="1.10.760.10">
    <property type="entry name" value="Cytochrome c-like domain"/>
    <property type="match status" value="1"/>
</dbReference>
<evidence type="ECO:0000256" key="7">
    <source>
        <dbReference type="ARBA" id="ARBA00022723"/>
    </source>
</evidence>
<dbReference type="Gene3D" id="1.10.287.90">
    <property type="match status" value="1"/>
</dbReference>
<comment type="function">
    <text evidence="14 18">Subunits I and II form the functional core of the enzyme complex. Electrons originating in cytochrome c are transferred via heme a and Cu(A) to the binuclear center formed by heme a3 and Cu(B).</text>
</comment>
<dbReference type="RefSeq" id="WP_317704806.1">
    <property type="nucleotide sequence ID" value="NZ_AP024714.1"/>
</dbReference>
<comment type="subcellular location">
    <subcellularLocation>
        <location evidence="17">Cell membrane</location>
        <topology evidence="17">Multi-pass membrane protein</topology>
    </subcellularLocation>
    <subcellularLocation>
        <location evidence="1">Membrane</location>
        <topology evidence="1">Multi-pass membrane protein</topology>
    </subcellularLocation>
</comment>
<dbReference type="SUPFAM" id="SSF49503">
    <property type="entry name" value="Cupredoxins"/>
    <property type="match status" value="1"/>
</dbReference>
<proteinExistence type="inferred from homology"/>
<keyword evidence="9 17" id="KW-0249">Electron transport</keyword>
<keyword evidence="7 16" id="KW-0479">Metal-binding</keyword>
<dbReference type="PROSITE" id="PS50857">
    <property type="entry name" value="COX2_CUA"/>
    <property type="match status" value="1"/>
</dbReference>
<keyword evidence="4 16" id="KW-0349">Heme</keyword>
<evidence type="ECO:0000256" key="6">
    <source>
        <dbReference type="ARBA" id="ARBA00022692"/>
    </source>
</evidence>
<dbReference type="Pfam" id="PF13442">
    <property type="entry name" value="Cytochrome_CBB3"/>
    <property type="match status" value="1"/>
</dbReference>
<evidence type="ECO:0000256" key="12">
    <source>
        <dbReference type="ARBA" id="ARBA00023008"/>
    </source>
</evidence>
<keyword evidence="8" id="KW-1278">Translocase</keyword>
<dbReference type="GO" id="GO:0016491">
    <property type="term" value="F:oxidoreductase activity"/>
    <property type="evidence" value="ECO:0007669"/>
    <property type="project" value="InterPro"/>
</dbReference>
<feature type="domain" description="Cytochrome oxidase subunit II copper A binding" evidence="20">
    <location>
        <begin position="118"/>
        <end position="260"/>
    </location>
</feature>
<dbReference type="EC" id="7.1.1.9" evidence="18"/>
<evidence type="ECO:0000256" key="18">
    <source>
        <dbReference type="RuleBase" id="RU004024"/>
    </source>
</evidence>
<dbReference type="Pfam" id="PF02790">
    <property type="entry name" value="COX2_TM"/>
    <property type="match status" value="1"/>
</dbReference>
<comment type="catalytic activity">
    <reaction evidence="15 18">
        <text>4 Fe(II)-[cytochrome c] + O2 + 8 H(+)(in) = 4 Fe(III)-[cytochrome c] + 2 H2O + 4 H(+)(out)</text>
        <dbReference type="Rhea" id="RHEA:11436"/>
        <dbReference type="Rhea" id="RHEA-COMP:10350"/>
        <dbReference type="Rhea" id="RHEA-COMP:14399"/>
        <dbReference type="ChEBI" id="CHEBI:15377"/>
        <dbReference type="ChEBI" id="CHEBI:15378"/>
        <dbReference type="ChEBI" id="CHEBI:15379"/>
        <dbReference type="ChEBI" id="CHEBI:29033"/>
        <dbReference type="ChEBI" id="CHEBI:29034"/>
        <dbReference type="EC" id="7.1.1.9"/>
    </reaction>
</comment>
<dbReference type="Gene3D" id="2.60.40.420">
    <property type="entry name" value="Cupredoxins - blue copper proteins"/>
    <property type="match status" value="1"/>
</dbReference>
<comment type="similarity">
    <text evidence="2 17">Belongs to the cytochrome c oxidase subunit 2 family.</text>
</comment>
<dbReference type="AlphaFoldDB" id="A0AAU9CR21"/>
<evidence type="ECO:0000313" key="23">
    <source>
        <dbReference type="EMBL" id="BCX82403.1"/>
    </source>
</evidence>
<evidence type="ECO:0000259" key="21">
    <source>
        <dbReference type="PROSITE" id="PS50999"/>
    </source>
</evidence>
<dbReference type="InterPro" id="IPR011759">
    <property type="entry name" value="Cyt_c_oxidase_su2_TM_dom"/>
</dbReference>
<evidence type="ECO:0000256" key="5">
    <source>
        <dbReference type="ARBA" id="ARBA00022660"/>
    </source>
</evidence>
<evidence type="ECO:0000256" key="13">
    <source>
        <dbReference type="ARBA" id="ARBA00023136"/>
    </source>
</evidence>
<dbReference type="GO" id="GO:0004129">
    <property type="term" value="F:cytochrome-c oxidase activity"/>
    <property type="evidence" value="ECO:0007669"/>
    <property type="project" value="UniProtKB-EC"/>
</dbReference>
<accession>A0AAU9CR21</accession>
<dbReference type="GO" id="GO:0005507">
    <property type="term" value="F:copper ion binding"/>
    <property type="evidence" value="ECO:0007669"/>
    <property type="project" value="InterPro"/>
</dbReference>
<evidence type="ECO:0000256" key="16">
    <source>
        <dbReference type="PROSITE-ProRule" id="PRU00433"/>
    </source>
</evidence>
<keyword evidence="11 16" id="KW-0408">Iron</keyword>
<evidence type="ECO:0000256" key="17">
    <source>
        <dbReference type="RuleBase" id="RU000456"/>
    </source>
</evidence>
<keyword evidence="10 19" id="KW-1133">Transmembrane helix</keyword>
<dbReference type="SUPFAM" id="SSF46626">
    <property type="entry name" value="Cytochrome c"/>
    <property type="match status" value="1"/>
</dbReference>
<dbReference type="InterPro" id="IPR009056">
    <property type="entry name" value="Cyt_c-like_dom"/>
</dbReference>
<dbReference type="SUPFAM" id="SSF81464">
    <property type="entry name" value="Cytochrome c oxidase subunit II-like, transmembrane region"/>
    <property type="match status" value="1"/>
</dbReference>
<evidence type="ECO:0000256" key="15">
    <source>
        <dbReference type="ARBA" id="ARBA00047816"/>
    </source>
</evidence>
<evidence type="ECO:0000256" key="19">
    <source>
        <dbReference type="SAM" id="Phobius"/>
    </source>
</evidence>
<sequence>MNLNKLERLFVAAILALVGEAAWADYHLNIPVGPTETSRVIYDFHMYAIWVCVGIAVVVFGVMFYSIINHRKSKHPVPAKFHENLKLEVVWTIIPVLILIGLAVPSTKALIEIEDTSGAEMDIKVTGYQWKWHYEYPKEGIAFFSSLDEASNRARQLGSGIDPKTVPNYLLNVDHPLVVPVNTKIRFLITAADVIHAWWVPAFGWKKDAIPGFVNAAWVEIEKPGIYRGQCAELCGRDHGYMPIVVKAVTKEEYQAWVAEQKQKLAGGRAAAQGWNLQVAMERGREAYNTHCASCHQADGSGIPGTFPALAGSPVATDDVDAMIEIVLEGKGAMPAFGSDENISDADLAAVITYVRNAFGNDTGDVVTPEDIADAR</sequence>
<dbReference type="PRINTS" id="PR01166">
    <property type="entry name" value="CYCOXIDASEII"/>
</dbReference>